<protein>
    <submittedName>
        <fullName evidence="2">DUF3040 domain-containing protein</fullName>
    </submittedName>
</protein>
<evidence type="ECO:0000313" key="2">
    <source>
        <dbReference type="EMBL" id="RSM85241.1"/>
    </source>
</evidence>
<keyword evidence="1" id="KW-0812">Transmembrane</keyword>
<feature type="transmembrane region" description="Helical" evidence="1">
    <location>
        <begin position="47"/>
        <end position="80"/>
    </location>
</feature>
<proteinExistence type="predicted"/>
<gene>
    <name evidence="2" type="ORF">DMH04_18295</name>
</gene>
<dbReference type="Pfam" id="PF11239">
    <property type="entry name" value="DUF3040"/>
    <property type="match status" value="1"/>
</dbReference>
<evidence type="ECO:0000313" key="3">
    <source>
        <dbReference type="Proteomes" id="UP000287547"/>
    </source>
</evidence>
<name>A0A428ZB34_KIBAR</name>
<dbReference type="InterPro" id="IPR021401">
    <property type="entry name" value="DUF3040"/>
</dbReference>
<comment type="caution">
    <text evidence="2">The sequence shown here is derived from an EMBL/GenBank/DDBJ whole genome shotgun (WGS) entry which is preliminary data.</text>
</comment>
<keyword evidence="1" id="KW-0472">Membrane</keyword>
<dbReference type="EMBL" id="QHKI01000013">
    <property type="protein sequence ID" value="RSM85241.1"/>
    <property type="molecule type" value="Genomic_DNA"/>
</dbReference>
<keyword evidence="1" id="KW-1133">Transmembrane helix</keyword>
<dbReference type="AlphaFoldDB" id="A0A428ZB34"/>
<sequence>MLSENEKRKLRGIEQQLEREAPQFVDELRNGGARLSLLDREWPYTSIVLLGVALFMLGWLVGSIVLFLMGVAAGTFALVARIRQRRRMGRRGGDK</sequence>
<reference evidence="2 3" key="1">
    <citation type="submission" date="2018-05" db="EMBL/GenBank/DDBJ databases">
        <title>Evolution of GPA BGCs.</title>
        <authorList>
            <person name="Waglechner N."/>
            <person name="Wright G.D."/>
        </authorList>
    </citation>
    <scope>NUCLEOTIDE SEQUENCE [LARGE SCALE GENOMIC DNA]</scope>
    <source>
        <strain evidence="2 3">A82846</strain>
    </source>
</reference>
<organism evidence="2 3">
    <name type="scientific">Kibdelosporangium aridum</name>
    <dbReference type="NCBI Taxonomy" id="2030"/>
    <lineage>
        <taxon>Bacteria</taxon>
        <taxon>Bacillati</taxon>
        <taxon>Actinomycetota</taxon>
        <taxon>Actinomycetes</taxon>
        <taxon>Pseudonocardiales</taxon>
        <taxon>Pseudonocardiaceae</taxon>
        <taxon>Kibdelosporangium</taxon>
    </lineage>
</organism>
<dbReference type="OrthoDB" id="3387039at2"/>
<evidence type="ECO:0000256" key="1">
    <source>
        <dbReference type="SAM" id="Phobius"/>
    </source>
</evidence>
<dbReference type="Proteomes" id="UP000287547">
    <property type="component" value="Unassembled WGS sequence"/>
</dbReference>
<dbReference type="RefSeq" id="WP_037267625.1">
    <property type="nucleotide sequence ID" value="NZ_QHKI01000013.1"/>
</dbReference>
<accession>A0A428ZB34</accession>